<name>A0A7X1U6B8_9PSED</name>
<evidence type="ECO:0000313" key="2">
    <source>
        <dbReference type="Proteomes" id="UP000486534"/>
    </source>
</evidence>
<gene>
    <name evidence="1" type="ORF">GDH07_22215</name>
</gene>
<dbReference type="EMBL" id="WHUV01000004">
    <property type="protein sequence ID" value="MQA56039.1"/>
    <property type="molecule type" value="Genomic_DNA"/>
</dbReference>
<sequence>MANEDLNALEMIQRFAEAYLNRPLTQVESQVLDAFIRDKPLDFSQNAQQSIEQARKQAMELIRSDSQRTRSILEQVTSPRANDRADPQARELVLSQLLAAIAAQGQAVPPAPPAPAGPADDPALKAMLSTMVQAEVKSVIEKQMAELSRQVEQALKQLNASGGKPGGR</sequence>
<organism evidence="1 2">
    <name type="scientific">Pseudomonas piscis</name>
    <dbReference type="NCBI Taxonomy" id="2614538"/>
    <lineage>
        <taxon>Bacteria</taxon>
        <taxon>Pseudomonadati</taxon>
        <taxon>Pseudomonadota</taxon>
        <taxon>Gammaproteobacteria</taxon>
        <taxon>Pseudomonadales</taxon>
        <taxon>Pseudomonadaceae</taxon>
        <taxon>Pseudomonas</taxon>
    </lineage>
</organism>
<dbReference type="RefSeq" id="WP_152898951.1">
    <property type="nucleotide sequence ID" value="NZ_WHUV01000004.1"/>
</dbReference>
<evidence type="ECO:0000313" key="1">
    <source>
        <dbReference type="EMBL" id="MQA56039.1"/>
    </source>
</evidence>
<accession>A0A7X1U6B8</accession>
<reference evidence="1 2" key="1">
    <citation type="submission" date="2019-10" db="EMBL/GenBank/DDBJ databases">
        <title>Pseudomonas dajingensis sp. nov., isolated from the profound head ulcers of farmed Murray cod (Maccullochella peelii peelii).</title>
        <authorList>
            <person name="Liu Y."/>
        </authorList>
    </citation>
    <scope>NUCLEOTIDE SEQUENCE [LARGE SCALE GENOMIC DNA]</scope>
    <source>
        <strain evidence="1 2">MC042</strain>
    </source>
</reference>
<dbReference type="AlphaFoldDB" id="A0A7X1U6B8"/>
<comment type="caution">
    <text evidence="1">The sequence shown here is derived from an EMBL/GenBank/DDBJ whole genome shotgun (WGS) entry which is preliminary data.</text>
</comment>
<protein>
    <submittedName>
        <fullName evidence="1">Uncharacterized protein</fullName>
    </submittedName>
</protein>
<dbReference type="Proteomes" id="UP000486534">
    <property type="component" value="Unassembled WGS sequence"/>
</dbReference>
<proteinExistence type="predicted"/>